<evidence type="ECO:0000256" key="4">
    <source>
        <dbReference type="SAM" id="MobiDB-lite"/>
    </source>
</evidence>
<evidence type="ECO:0000313" key="6">
    <source>
        <dbReference type="EMBL" id="MDO8107554.1"/>
    </source>
</evidence>
<feature type="domain" description="PD-(D/E)XK endonuclease-like" evidence="5">
    <location>
        <begin position="31"/>
        <end position="274"/>
    </location>
</feature>
<keyword evidence="2" id="KW-0547">Nucleotide-binding</keyword>
<keyword evidence="3" id="KW-0234">DNA repair</keyword>
<dbReference type="Gene3D" id="3.90.320.10">
    <property type="match status" value="1"/>
</dbReference>
<feature type="region of interest" description="Disordered" evidence="4">
    <location>
        <begin position="1"/>
        <end position="36"/>
    </location>
</feature>
<evidence type="ECO:0000256" key="3">
    <source>
        <dbReference type="ARBA" id="ARBA00023204"/>
    </source>
</evidence>
<keyword evidence="2" id="KW-0067">ATP-binding</keyword>
<comment type="caution">
    <text evidence="6">The sequence shown here is derived from an EMBL/GenBank/DDBJ whole genome shotgun (WGS) entry which is preliminary data.</text>
</comment>
<keyword evidence="2" id="KW-0378">Hydrolase</keyword>
<dbReference type="InterPro" id="IPR011604">
    <property type="entry name" value="PDDEXK-like_dom_sf"/>
</dbReference>
<dbReference type="InterPro" id="IPR038726">
    <property type="entry name" value="PDDEXK_AddAB-type"/>
</dbReference>
<dbReference type="RefSeq" id="WP_304601174.1">
    <property type="nucleotide sequence ID" value="NZ_JAUQYO010000001.1"/>
</dbReference>
<keyword evidence="1" id="KW-0227">DNA damage</keyword>
<reference evidence="6 7" key="1">
    <citation type="submission" date="2023-07" db="EMBL/GenBank/DDBJ databases">
        <title>Description of novel actinomycetes strains, isolated from tidal flat sediment.</title>
        <authorList>
            <person name="Lu C."/>
        </authorList>
    </citation>
    <scope>NUCLEOTIDE SEQUENCE [LARGE SCALE GENOMIC DNA]</scope>
    <source>
        <strain evidence="6 7">SYSU T00b441</strain>
    </source>
</reference>
<evidence type="ECO:0000256" key="2">
    <source>
        <dbReference type="ARBA" id="ARBA00022806"/>
    </source>
</evidence>
<name>A0ABT9D9H1_9CELL</name>
<protein>
    <submittedName>
        <fullName evidence="6">PD-(D/E)XK nuclease family protein</fullName>
    </submittedName>
</protein>
<keyword evidence="7" id="KW-1185">Reference proteome</keyword>
<proteinExistence type="predicted"/>
<evidence type="ECO:0000313" key="7">
    <source>
        <dbReference type="Proteomes" id="UP001232536"/>
    </source>
</evidence>
<dbReference type="InterPro" id="IPR011335">
    <property type="entry name" value="Restrct_endonuc-II-like"/>
</dbReference>
<dbReference type="EMBL" id="JAUQYP010000001">
    <property type="protein sequence ID" value="MDO8107554.1"/>
    <property type="molecule type" value="Genomic_DNA"/>
</dbReference>
<gene>
    <name evidence="6" type="ORF">Q6348_10145</name>
</gene>
<evidence type="ECO:0000256" key="1">
    <source>
        <dbReference type="ARBA" id="ARBA00022763"/>
    </source>
</evidence>
<dbReference type="SUPFAM" id="SSF52980">
    <property type="entry name" value="Restriction endonuclease-like"/>
    <property type="match status" value="1"/>
</dbReference>
<dbReference type="Pfam" id="PF12705">
    <property type="entry name" value="PDDEXK_1"/>
    <property type="match status" value="1"/>
</dbReference>
<evidence type="ECO:0000259" key="5">
    <source>
        <dbReference type="Pfam" id="PF12705"/>
    </source>
</evidence>
<feature type="compositionally biased region" description="Low complexity" evidence="4">
    <location>
        <begin position="7"/>
        <end position="23"/>
    </location>
</feature>
<sequence>MEPTDTAARSSDAAPPVRAAAADDAPRRPGISPSRASDFQRCPLLFRLRVVDRVPEPPSPAALRGTLVHAVLERLFDRPAGGRTPAVAVELLAPAWSELVEADPRARDVLDESGEEGWLAAAAALLDTYFTLEDPNRLEPAERELTVRLTTEDGWEMRGIVDRLDVAPDGAMRVVDYKTGRSPREGFENGAMFQMRFYALLLDRLRGRMPALLQLVYLGDGVVLRHAPDRRELDATERLVTAIWRSIREAARRGEFRPRASALCDWCAHQSLCPVFGGTPPALDPAAVERAIGVRPEPAAHG</sequence>
<dbReference type="Proteomes" id="UP001232536">
    <property type="component" value="Unassembled WGS sequence"/>
</dbReference>
<keyword evidence="2" id="KW-0347">Helicase</keyword>
<organism evidence="6 7">
    <name type="scientific">Actinotalea lenta</name>
    <dbReference type="NCBI Taxonomy" id="3064654"/>
    <lineage>
        <taxon>Bacteria</taxon>
        <taxon>Bacillati</taxon>
        <taxon>Actinomycetota</taxon>
        <taxon>Actinomycetes</taxon>
        <taxon>Micrococcales</taxon>
        <taxon>Cellulomonadaceae</taxon>
        <taxon>Actinotalea</taxon>
    </lineage>
</organism>
<accession>A0ABT9D9H1</accession>